<organism evidence="1 2">
    <name type="scientific">Steinernema glaseri</name>
    <dbReference type="NCBI Taxonomy" id="37863"/>
    <lineage>
        <taxon>Eukaryota</taxon>
        <taxon>Metazoa</taxon>
        <taxon>Ecdysozoa</taxon>
        <taxon>Nematoda</taxon>
        <taxon>Chromadorea</taxon>
        <taxon>Rhabditida</taxon>
        <taxon>Tylenchina</taxon>
        <taxon>Panagrolaimomorpha</taxon>
        <taxon>Strongyloidoidea</taxon>
        <taxon>Steinernematidae</taxon>
        <taxon>Steinernema</taxon>
    </lineage>
</organism>
<dbReference type="WBParaSite" id="L893_g22842.t1">
    <property type="protein sequence ID" value="L893_g22842.t1"/>
    <property type="gene ID" value="L893_g22842"/>
</dbReference>
<accession>A0A1I7Z4I4</accession>
<protein>
    <submittedName>
        <fullName evidence="2">Uncharacterized protein</fullName>
    </submittedName>
</protein>
<evidence type="ECO:0000313" key="2">
    <source>
        <dbReference type="WBParaSite" id="L893_g22842.t1"/>
    </source>
</evidence>
<keyword evidence="1" id="KW-1185">Reference proteome</keyword>
<sequence length="228" mass="25968">MSTPADLRRRRLPTLHVPSLDPSLEAELELVASEIRLDPGGDGGRVLRYPHATFKGHEYMARSPSPSSPSAPRIYIIRIDLRSHWEQKSTGFSRIHIMRSVALRSQCLRDHHYLEIGVRSTLIREAMAAESFDILMRHSKAMSIWPGLRRRHLPPPHGYRSVEAVEAESNAILMHLDSEIRCRPPPKSPWSVPSESRSEWNRRYTPDCVLIMCIPPISLATVTICDQL</sequence>
<proteinExistence type="predicted"/>
<name>A0A1I7Z4I4_9BILA</name>
<dbReference type="Proteomes" id="UP000095287">
    <property type="component" value="Unplaced"/>
</dbReference>
<evidence type="ECO:0000313" key="1">
    <source>
        <dbReference type="Proteomes" id="UP000095287"/>
    </source>
</evidence>
<reference evidence="2" key="1">
    <citation type="submission" date="2016-11" db="UniProtKB">
        <authorList>
            <consortium name="WormBaseParasite"/>
        </authorList>
    </citation>
    <scope>IDENTIFICATION</scope>
</reference>
<dbReference type="AlphaFoldDB" id="A0A1I7Z4I4"/>